<proteinExistence type="predicted"/>
<gene>
    <name evidence="2" type="ORF">BECKFM1743B_GA0114221_102074</name>
    <name evidence="1" type="ORF">BECKFM1743C_GA0114222_102385</name>
</gene>
<accession>A0A450W425</accession>
<protein>
    <submittedName>
        <fullName evidence="2">Uncharacterized protein</fullName>
    </submittedName>
</protein>
<organism evidence="2">
    <name type="scientific">Candidatus Kentrum sp. FM</name>
    <dbReference type="NCBI Taxonomy" id="2126340"/>
    <lineage>
        <taxon>Bacteria</taxon>
        <taxon>Pseudomonadati</taxon>
        <taxon>Pseudomonadota</taxon>
        <taxon>Gammaproteobacteria</taxon>
        <taxon>Candidatus Kentrum</taxon>
    </lineage>
</organism>
<name>A0A450W425_9GAMM</name>
<dbReference type="InterPro" id="IPR045499">
    <property type="entry name" value="DUF6492"/>
</dbReference>
<dbReference type="AlphaFoldDB" id="A0A450W425"/>
<dbReference type="EMBL" id="CAADFA010000238">
    <property type="protein sequence ID" value="VFJ59046.1"/>
    <property type="molecule type" value="Genomic_DNA"/>
</dbReference>
<sequence>MRLSLRLESEQNDRAIRYILFRQSPNLYAWNTARAGSVAYPNVREARLFHPTRGRQFFDLGSIHYCGMWEEMTMRQIDIVMPVGPKDTARARFSLEGIVRNSLNPIRHIYIITPERFAISLPDRVPVHWVRDAEFPFSIHEIQEIFRKKNSIYENASWYYQQLLKFYAFRIIEGLSDSFLILDSDFMFTKKTRFLTEDGKGILAFGYPFKWMLGTNRYPEKVEHIHAEFASRLIPGWSTAHPYGGMQHHMLFQRPILEDLFSIVERKWQREFWKAFIHGVDVHKWNAAAEYVIYHHFALQRHADKITPRHLDACDIIFDSEDDGPPWNTILDIGKQPRYNAVGFHRFLKLRERLMTMDYIPDTLRQRMLDAKYPVFRLVLQNGILTIDAMP</sequence>
<dbReference type="EMBL" id="CAADFL010000207">
    <property type="protein sequence ID" value="VFK11784.1"/>
    <property type="molecule type" value="Genomic_DNA"/>
</dbReference>
<dbReference type="Pfam" id="PF20102">
    <property type="entry name" value="DUF6492"/>
    <property type="match status" value="1"/>
</dbReference>
<reference evidence="2" key="1">
    <citation type="submission" date="2019-02" db="EMBL/GenBank/DDBJ databases">
        <authorList>
            <person name="Gruber-Vodicka R. H."/>
            <person name="Seah K. B. B."/>
        </authorList>
    </citation>
    <scope>NUCLEOTIDE SEQUENCE</scope>
    <source>
        <strain evidence="2">BECK_BZ164</strain>
        <strain evidence="1">BECK_BZ165</strain>
    </source>
</reference>
<evidence type="ECO:0000313" key="1">
    <source>
        <dbReference type="EMBL" id="VFJ59046.1"/>
    </source>
</evidence>
<evidence type="ECO:0000313" key="2">
    <source>
        <dbReference type="EMBL" id="VFK11784.1"/>
    </source>
</evidence>